<comment type="caution">
    <text evidence="2">The sequence shown here is derived from an EMBL/GenBank/DDBJ whole genome shotgun (WGS) entry which is preliminary data.</text>
</comment>
<evidence type="ECO:0000313" key="2">
    <source>
        <dbReference type="EMBL" id="RAQ30261.1"/>
    </source>
</evidence>
<evidence type="ECO:0000256" key="1">
    <source>
        <dbReference type="SAM" id="SignalP"/>
    </source>
</evidence>
<dbReference type="InterPro" id="IPR025648">
    <property type="entry name" value="DUF4358"/>
</dbReference>
<feature type="signal peptide" evidence="1">
    <location>
        <begin position="1"/>
        <end position="20"/>
    </location>
</feature>
<organism evidence="2 3">
    <name type="scientific">Hydrogeniiclostridium mannosilyticum</name>
    <dbReference type="NCBI Taxonomy" id="2764322"/>
    <lineage>
        <taxon>Bacteria</taxon>
        <taxon>Bacillati</taxon>
        <taxon>Bacillota</taxon>
        <taxon>Clostridia</taxon>
        <taxon>Eubacteriales</taxon>
        <taxon>Acutalibacteraceae</taxon>
        <taxon>Hydrogeniiclostridium</taxon>
    </lineage>
</organism>
<evidence type="ECO:0000313" key="3">
    <source>
        <dbReference type="Proteomes" id="UP000249377"/>
    </source>
</evidence>
<evidence type="ECO:0008006" key="4">
    <source>
        <dbReference type="Google" id="ProtNLM"/>
    </source>
</evidence>
<reference evidence="2 3" key="1">
    <citation type="submission" date="2018-06" db="EMBL/GenBank/DDBJ databases">
        <title>Noncontiguous genome sequence of Ruminococcaceae bacterium ASD2818.</title>
        <authorList>
            <person name="Chaplin A.V."/>
            <person name="Sokolova S.R."/>
            <person name="Kochetkova T.O."/>
            <person name="Goltsov A.Y."/>
            <person name="Trofimov D.Y."/>
            <person name="Efimov B.A."/>
        </authorList>
    </citation>
    <scope>NUCLEOTIDE SEQUENCE [LARGE SCALE GENOMIC DNA]</scope>
    <source>
        <strain evidence="2 3">ASD2818</strain>
    </source>
</reference>
<keyword evidence="3" id="KW-1185">Reference proteome</keyword>
<dbReference type="PROSITE" id="PS51257">
    <property type="entry name" value="PROKAR_LIPOPROTEIN"/>
    <property type="match status" value="1"/>
</dbReference>
<sequence length="154" mass="17316">MAKKLLCLCMTLLVMLGVTACSSSQKTADLPKVMEDMKAIMENKDMMDLDESDLMSYYGIEASQVKQFAVYIDSTGIKGDEIILIEGIDADAAKSIKEKIDARYQEKENTMKTYQPEEYAVLKKSKVEQNGNYISLIVSPQGDDLKEIYNKAFQ</sequence>
<name>A0A328UGS3_9FIRM</name>
<protein>
    <recommendedName>
        <fullName evidence="4">DUF4358 domain-containing protein</fullName>
    </recommendedName>
</protein>
<keyword evidence="1" id="KW-0732">Signal</keyword>
<accession>A0A328UGS3</accession>
<feature type="chain" id="PRO_5038764740" description="DUF4358 domain-containing protein" evidence="1">
    <location>
        <begin position="21"/>
        <end position="154"/>
    </location>
</feature>
<dbReference type="RefSeq" id="WP_112331458.1">
    <property type="nucleotide sequence ID" value="NZ_JADPHD010000001.1"/>
</dbReference>
<dbReference type="Pfam" id="PF14270">
    <property type="entry name" value="DUF4358"/>
    <property type="match status" value="1"/>
</dbReference>
<dbReference type="EMBL" id="QLYR01000001">
    <property type="protein sequence ID" value="RAQ30261.1"/>
    <property type="molecule type" value="Genomic_DNA"/>
</dbReference>
<gene>
    <name evidence="2" type="ORF">DPQ25_01775</name>
</gene>
<dbReference type="Proteomes" id="UP000249377">
    <property type="component" value="Unassembled WGS sequence"/>
</dbReference>
<dbReference type="AlphaFoldDB" id="A0A328UGS3"/>
<proteinExistence type="predicted"/>